<protein>
    <submittedName>
        <fullName evidence="1">Uncharacterized protein</fullName>
    </submittedName>
</protein>
<dbReference type="RefSeq" id="WP_089365512.1">
    <property type="nucleotide sequence ID" value="NZ_CP023863.1"/>
</dbReference>
<dbReference type="OrthoDB" id="1063449at2"/>
<sequence length="352" mass="40243">MLLVACTDKRQGQIAKVLFLLNRTGTYYERSNADSRQCYLNVDSLLDCIDTTNIKTSKGARAFPIVQPLLDSLCTTKELCELTSRSYSAVVRLAATDALIRRKYVHLEDILLSNYTDTTRIGVCSGDVGWEERVGSVFLRNVQSCRKKAVISKEDSLRNDSLALYAVGLSNYLYTRRLLLRLPPKASYYARIKEIVLKEQTYQALKALARFRREGDKAILMSALSRYANEEEDVESEDDETNNALLAVTVWPCQEFIPMLMRIRDDEVKKDNNSMLPRSKYLFEAVMAYNNQWAYNFIDATLALSSKKNDREYSSDITMATNFHSAMLSHYNPRFASLLRKYPGEDFGDGYE</sequence>
<evidence type="ECO:0000313" key="1">
    <source>
        <dbReference type="EMBL" id="SNR67724.1"/>
    </source>
</evidence>
<dbReference type="AlphaFoldDB" id="A0A2K9H938"/>
<dbReference type="EMBL" id="FZNZ01000004">
    <property type="protein sequence ID" value="SNR67724.1"/>
    <property type="molecule type" value="Genomic_DNA"/>
</dbReference>
<organism evidence="1 2">
    <name type="scientific">Prevotella jejuni</name>
    <dbReference type="NCBI Taxonomy" id="1177574"/>
    <lineage>
        <taxon>Bacteria</taxon>
        <taxon>Pseudomonadati</taxon>
        <taxon>Bacteroidota</taxon>
        <taxon>Bacteroidia</taxon>
        <taxon>Bacteroidales</taxon>
        <taxon>Prevotellaceae</taxon>
        <taxon>Prevotella</taxon>
    </lineage>
</organism>
<gene>
    <name evidence="1" type="ORF">SAMN06265364_10439</name>
</gene>
<dbReference type="Proteomes" id="UP000198427">
    <property type="component" value="Unassembled WGS sequence"/>
</dbReference>
<keyword evidence="2" id="KW-1185">Reference proteome</keyword>
<comment type="caution">
    <text evidence="1">The sequence shown here is derived from an EMBL/GenBank/DDBJ whole genome shotgun (WGS) entry which is preliminary data.</text>
</comment>
<dbReference type="GeneID" id="94028226"/>
<reference evidence="1 2" key="1">
    <citation type="submission" date="2017-06" db="EMBL/GenBank/DDBJ databases">
        <authorList>
            <person name="Varghese N."/>
            <person name="Submissions S."/>
        </authorList>
    </citation>
    <scope>NUCLEOTIDE SEQUENCE [LARGE SCALE GENOMIC DNA]</scope>
    <source>
        <strain evidence="1 2">DSM 26989</strain>
    </source>
</reference>
<accession>A0A2K9H938</accession>
<dbReference type="KEGG" id="pje:CRM71_02080"/>
<name>A0A2K9H938_9BACT</name>
<evidence type="ECO:0000313" key="2">
    <source>
        <dbReference type="Proteomes" id="UP000198427"/>
    </source>
</evidence>
<proteinExistence type="predicted"/>